<dbReference type="Proteomes" id="UP000008495">
    <property type="component" value="Unassembled WGS sequence"/>
</dbReference>
<reference evidence="2 3" key="1">
    <citation type="submission" date="2012-08" db="EMBL/GenBank/DDBJ databases">
        <title>Whole genome shotgun sequence of Austwickia chelonae NBRC 105200.</title>
        <authorList>
            <person name="Yoshida I."/>
            <person name="Hosoyama A."/>
            <person name="Tsuchikane K."/>
            <person name="Katsumata H."/>
            <person name="Ando Y."/>
            <person name="Ohji S."/>
            <person name="Hamada M."/>
            <person name="Tamura T."/>
            <person name="Yamazoe A."/>
            <person name="Yamazaki S."/>
            <person name="Fujita N."/>
        </authorList>
    </citation>
    <scope>NUCLEOTIDE SEQUENCE [LARGE SCALE GENOMIC DNA]</scope>
    <source>
        <strain evidence="2 3">NBRC 105200</strain>
    </source>
</reference>
<dbReference type="OrthoDB" id="3476420at2"/>
<feature type="region of interest" description="Disordered" evidence="1">
    <location>
        <begin position="1"/>
        <end position="35"/>
    </location>
</feature>
<dbReference type="RefSeq" id="WP_006502477.1">
    <property type="nucleotide sequence ID" value="NZ_BAGZ01000005.1"/>
</dbReference>
<sequence length="74" mass="8304">MGNRDVFDDEGRAPTPYPSPHPKCQAAGENDRPECNGTLDQLMELEITDFDNAIELGTRLHHDLRRQLQEAAEG</sequence>
<dbReference type="STRING" id="100225.SAMN05421595_1563"/>
<dbReference type="AlphaFoldDB" id="K6VQT1"/>
<dbReference type="EMBL" id="BAGZ01000005">
    <property type="protein sequence ID" value="GAB77725.1"/>
    <property type="molecule type" value="Genomic_DNA"/>
</dbReference>
<organism evidence="2 3">
    <name type="scientific">Austwickia chelonae NBRC 105200</name>
    <dbReference type="NCBI Taxonomy" id="1184607"/>
    <lineage>
        <taxon>Bacteria</taxon>
        <taxon>Bacillati</taxon>
        <taxon>Actinomycetota</taxon>
        <taxon>Actinomycetes</taxon>
        <taxon>Micrococcales</taxon>
        <taxon>Dermatophilaceae</taxon>
        <taxon>Austwickia</taxon>
    </lineage>
</organism>
<gene>
    <name evidence="2" type="ORF">AUCHE_05_06400</name>
</gene>
<evidence type="ECO:0000313" key="2">
    <source>
        <dbReference type="EMBL" id="GAB77725.1"/>
    </source>
</evidence>
<name>K6VQT1_9MICO</name>
<proteinExistence type="predicted"/>
<protein>
    <submittedName>
        <fullName evidence="2">Uncharacterized protein</fullName>
    </submittedName>
</protein>
<accession>K6VQT1</accession>
<feature type="compositionally biased region" description="Basic and acidic residues" evidence="1">
    <location>
        <begin position="1"/>
        <end position="12"/>
    </location>
</feature>
<comment type="caution">
    <text evidence="2">The sequence shown here is derived from an EMBL/GenBank/DDBJ whole genome shotgun (WGS) entry which is preliminary data.</text>
</comment>
<evidence type="ECO:0000256" key="1">
    <source>
        <dbReference type="SAM" id="MobiDB-lite"/>
    </source>
</evidence>
<keyword evidence="3" id="KW-1185">Reference proteome</keyword>
<evidence type="ECO:0000313" key="3">
    <source>
        <dbReference type="Proteomes" id="UP000008495"/>
    </source>
</evidence>